<organism evidence="1 2">
    <name type="scientific">Virgisporangium aurantiacum</name>
    <dbReference type="NCBI Taxonomy" id="175570"/>
    <lineage>
        <taxon>Bacteria</taxon>
        <taxon>Bacillati</taxon>
        <taxon>Actinomycetota</taxon>
        <taxon>Actinomycetes</taxon>
        <taxon>Micromonosporales</taxon>
        <taxon>Micromonosporaceae</taxon>
        <taxon>Virgisporangium</taxon>
    </lineage>
</organism>
<dbReference type="Proteomes" id="UP000612585">
    <property type="component" value="Unassembled WGS sequence"/>
</dbReference>
<gene>
    <name evidence="1" type="ORF">Vau01_079520</name>
</gene>
<reference evidence="1" key="1">
    <citation type="submission" date="2021-01" db="EMBL/GenBank/DDBJ databases">
        <title>Whole genome shotgun sequence of Virgisporangium aurantiacum NBRC 16421.</title>
        <authorList>
            <person name="Komaki H."/>
            <person name="Tamura T."/>
        </authorList>
    </citation>
    <scope>NUCLEOTIDE SEQUENCE</scope>
    <source>
        <strain evidence="1">NBRC 16421</strain>
    </source>
</reference>
<accession>A0A8J3ZAL6</accession>
<protein>
    <submittedName>
        <fullName evidence="1">Uncharacterized protein</fullName>
    </submittedName>
</protein>
<dbReference type="InterPro" id="IPR049709">
    <property type="entry name" value="IniB-like_N"/>
</dbReference>
<evidence type="ECO:0000313" key="1">
    <source>
        <dbReference type="EMBL" id="GIJ60436.1"/>
    </source>
</evidence>
<name>A0A8J3ZAL6_9ACTN</name>
<proteinExistence type="predicted"/>
<sequence length="296" mass="27984">MEIQTTLHDFVLKLLVEPGARAEFELDPEGALADAGLGDITAADVQDVIPLVVDYAPVDGVTGLVDTDALVGGLGSDPTSAVSQLQGFTQQLPIGTGSGTGTDLNLGATAVAGVSLDLGQLEVSPVTLPGLGFGPGGPAGLAGVPSQLSAIGDPAGTIDGLDPIGSAVGGPVLGGTGPAGLDGLTGTVGGVTGQLGGVVGSVGGVADPVNGVVDSTVTGVVGAADVSVGTLTGVTGALGSPGLTGSVTGTHSADLGLTDPTGAGHTGSDLPTIGHSPVDGLVGDVTHGVTDHLPLI</sequence>
<dbReference type="AlphaFoldDB" id="A0A8J3ZAL6"/>
<comment type="caution">
    <text evidence="1">The sequence shown here is derived from an EMBL/GenBank/DDBJ whole genome shotgun (WGS) entry which is preliminary data.</text>
</comment>
<keyword evidence="2" id="KW-1185">Reference proteome</keyword>
<dbReference type="NCBIfam" id="NF038175">
    <property type="entry name" value="IniB_NTERM"/>
    <property type="match status" value="1"/>
</dbReference>
<evidence type="ECO:0000313" key="2">
    <source>
        <dbReference type="Proteomes" id="UP000612585"/>
    </source>
</evidence>
<dbReference type="EMBL" id="BOPG01000055">
    <property type="protein sequence ID" value="GIJ60436.1"/>
    <property type="molecule type" value="Genomic_DNA"/>
</dbReference>
<dbReference type="RefSeq" id="WP_204004744.1">
    <property type="nucleotide sequence ID" value="NZ_BOPG01000055.1"/>
</dbReference>